<organism evidence="1 2">
    <name type="scientific">Muricomes intestini</name>
    <dbReference type="NCBI Taxonomy" id="1796634"/>
    <lineage>
        <taxon>Bacteria</taxon>
        <taxon>Bacillati</taxon>
        <taxon>Bacillota</taxon>
        <taxon>Clostridia</taxon>
        <taxon>Lachnospirales</taxon>
        <taxon>Lachnospiraceae</taxon>
        <taxon>Muricomes</taxon>
    </lineage>
</organism>
<dbReference type="Proteomes" id="UP000295726">
    <property type="component" value="Unassembled WGS sequence"/>
</dbReference>
<dbReference type="EMBL" id="SLZZ01000007">
    <property type="protein sequence ID" value="TCS79883.1"/>
    <property type="molecule type" value="Genomic_DNA"/>
</dbReference>
<accession>A0A4R3KAD2</accession>
<keyword evidence="2" id="KW-1185">Reference proteome</keyword>
<proteinExistence type="predicted"/>
<feature type="non-terminal residue" evidence="1">
    <location>
        <position position="1"/>
    </location>
</feature>
<evidence type="ECO:0000313" key="1">
    <source>
        <dbReference type="EMBL" id="TCS79883.1"/>
    </source>
</evidence>
<name>A0A4R3KAD2_9FIRM</name>
<comment type="caution">
    <text evidence="1">The sequence shown here is derived from an EMBL/GenBank/DDBJ whole genome shotgun (WGS) entry which is preliminary data.</text>
</comment>
<gene>
    <name evidence="1" type="ORF">EDD59_107144</name>
</gene>
<sequence>AERHMNFRQHMHTKASFLLPTLSKIRMAELLHILNLTADKQLTKLHRINIMM</sequence>
<dbReference type="AlphaFoldDB" id="A0A4R3KAD2"/>
<evidence type="ECO:0000313" key="2">
    <source>
        <dbReference type="Proteomes" id="UP000295726"/>
    </source>
</evidence>
<reference evidence="1 2" key="1">
    <citation type="submission" date="2019-03" db="EMBL/GenBank/DDBJ databases">
        <title>Genomic Encyclopedia of Type Strains, Phase IV (KMG-IV): sequencing the most valuable type-strain genomes for metagenomic binning, comparative biology and taxonomic classification.</title>
        <authorList>
            <person name="Goeker M."/>
        </authorList>
    </citation>
    <scope>NUCLEOTIDE SEQUENCE [LARGE SCALE GENOMIC DNA]</scope>
    <source>
        <strain evidence="1 2">DSM 29489</strain>
    </source>
</reference>
<protein>
    <submittedName>
        <fullName evidence="1">Uncharacterized protein</fullName>
    </submittedName>
</protein>